<evidence type="ECO:0000256" key="1">
    <source>
        <dbReference type="SAM" id="Coils"/>
    </source>
</evidence>
<keyword evidence="1" id="KW-0175">Coiled coil</keyword>
<sequence length="78" mass="8961">MCYSGLCDFEAGGCNAGDCTAPREFEERYGVSPCMVGSGYMEPDEVRWAEEHADEIEKAREAYREDRRKKRDEVRRCG</sequence>
<dbReference type="Proteomes" id="UP000278327">
    <property type="component" value="Unassembled WGS sequence"/>
</dbReference>
<evidence type="ECO:0000313" key="3">
    <source>
        <dbReference type="Proteomes" id="UP000278327"/>
    </source>
</evidence>
<gene>
    <name evidence="2" type="ORF">DMP10_06605</name>
</gene>
<name>A0A3N0ATS1_9ACTN</name>
<proteinExistence type="predicted"/>
<evidence type="ECO:0000313" key="2">
    <source>
        <dbReference type="EMBL" id="RNL37929.1"/>
    </source>
</evidence>
<accession>A0A3N0ATS1</accession>
<dbReference type="EMBL" id="QICA01000009">
    <property type="protein sequence ID" value="RNL37929.1"/>
    <property type="molecule type" value="Genomic_DNA"/>
</dbReference>
<feature type="coiled-coil region" evidence="1">
    <location>
        <begin position="46"/>
        <end position="73"/>
    </location>
</feature>
<reference evidence="2 3" key="1">
    <citation type="journal article" date="2019" name="Microbiol. Resour. Announc.">
        <title>Draft Genome Sequences of Type Strains of Gordonibacter faecihominis, Paraeggerthella hongkongensis, Parvibacter caecicola,Slackia equolifaciens, Slackia faecicanis, and Slackia isoflavoniconvertens.</title>
        <authorList>
            <person name="Danylec N."/>
            <person name="Stoll D.A."/>
            <person name="Dotsch A."/>
            <person name="Huch M."/>
        </authorList>
    </citation>
    <scope>NUCLEOTIDE SEQUENCE [LARGE SCALE GENOMIC DNA]</scope>
    <source>
        <strain evidence="2 3">DSM 18785</strain>
    </source>
</reference>
<comment type="caution">
    <text evidence="2">The sequence shown here is derived from an EMBL/GenBank/DDBJ whole genome shotgun (WGS) entry which is preliminary data.</text>
</comment>
<dbReference type="AlphaFoldDB" id="A0A3N0ATS1"/>
<keyword evidence="3" id="KW-1185">Reference proteome</keyword>
<protein>
    <submittedName>
        <fullName evidence="2">Uncharacterized protein</fullName>
    </submittedName>
</protein>
<organism evidence="2 3">
    <name type="scientific">Adlercreutzia equolifaciens subsp. celatus DSM 18785</name>
    <dbReference type="NCBI Taxonomy" id="1121021"/>
    <lineage>
        <taxon>Bacteria</taxon>
        <taxon>Bacillati</taxon>
        <taxon>Actinomycetota</taxon>
        <taxon>Coriobacteriia</taxon>
        <taxon>Eggerthellales</taxon>
        <taxon>Eggerthellaceae</taxon>
        <taxon>Adlercreutzia</taxon>
    </lineage>
</organism>